<evidence type="ECO:0000313" key="1">
    <source>
        <dbReference type="EMBL" id="MPM85229.1"/>
    </source>
</evidence>
<accession>A0A645D7M9</accession>
<gene>
    <name evidence="1" type="ORF">SDC9_132307</name>
</gene>
<proteinExistence type="predicted"/>
<organism evidence="1">
    <name type="scientific">bioreactor metagenome</name>
    <dbReference type="NCBI Taxonomy" id="1076179"/>
    <lineage>
        <taxon>unclassified sequences</taxon>
        <taxon>metagenomes</taxon>
        <taxon>ecological metagenomes</taxon>
    </lineage>
</organism>
<reference evidence="1" key="1">
    <citation type="submission" date="2019-08" db="EMBL/GenBank/DDBJ databases">
        <authorList>
            <person name="Kucharzyk K."/>
            <person name="Murdoch R.W."/>
            <person name="Higgins S."/>
            <person name="Loffler F."/>
        </authorList>
    </citation>
    <scope>NUCLEOTIDE SEQUENCE</scope>
</reference>
<name>A0A645D7M9_9ZZZZ</name>
<sequence>MVINFLPAPFDPSAYIAPVSGGVELKTINGVESIMISKDPSKKYVGIKTAGIQGSTLAITEVEGMDLVTSSSGYTYYKIYPTTDQSDVVTSITITMSDGKVVTYPLVFRFKAAEFTPSVLSAVNLDLAASTYDNVANTMTLMSTSNSYVRIYKTTISGLALSINVADYPFMTETTNFYQIDKSKLSFADCGIANFNIYIADEERTIATSLVFPGGGSLSTDFFYCSNATFTTEGNVITIKIGSEKSNAILRRNLTNDAAERITMNYTTLYVKDLTATNDSYQIFKTAAGADITMTISGVTYTLIVTS</sequence>
<comment type="caution">
    <text evidence="1">The sequence shown here is derived from an EMBL/GenBank/DDBJ whole genome shotgun (WGS) entry which is preliminary data.</text>
</comment>
<dbReference type="AlphaFoldDB" id="A0A645D7M9"/>
<protein>
    <submittedName>
        <fullName evidence="1">Uncharacterized protein</fullName>
    </submittedName>
</protein>
<dbReference type="EMBL" id="VSSQ01033582">
    <property type="protein sequence ID" value="MPM85229.1"/>
    <property type="molecule type" value="Genomic_DNA"/>
</dbReference>